<sequence>MSSSIDGIVQALKINDEGSESVTGGEDLPTTKNNDDSGEENLLTLKSNDGDEFTVKESIAIQSVMIKNMVEDGCSSGTIPVNNLDGKILALVVEYMNNQGDPMVSKKDKEKFISEFIKREDEILFGLLLAAHYLEIKEMISLFSQTIADKIKEMRVVECRKYFDIENDFTPEEEDAIRKEDEWAHIID</sequence>
<name>A0ACC0AHH2_CATRO</name>
<evidence type="ECO:0000313" key="2">
    <source>
        <dbReference type="Proteomes" id="UP001060085"/>
    </source>
</evidence>
<evidence type="ECO:0000313" key="1">
    <source>
        <dbReference type="EMBL" id="KAI5658883.1"/>
    </source>
</evidence>
<gene>
    <name evidence="1" type="ORF">M9H77_27676</name>
</gene>
<dbReference type="EMBL" id="CM044706">
    <property type="protein sequence ID" value="KAI5658883.1"/>
    <property type="molecule type" value="Genomic_DNA"/>
</dbReference>
<protein>
    <submittedName>
        <fullName evidence="1">Uncharacterized protein</fullName>
    </submittedName>
</protein>
<keyword evidence="2" id="KW-1185">Reference proteome</keyword>
<accession>A0ACC0AHH2</accession>
<organism evidence="1 2">
    <name type="scientific">Catharanthus roseus</name>
    <name type="common">Madagascar periwinkle</name>
    <name type="synonym">Vinca rosea</name>
    <dbReference type="NCBI Taxonomy" id="4058"/>
    <lineage>
        <taxon>Eukaryota</taxon>
        <taxon>Viridiplantae</taxon>
        <taxon>Streptophyta</taxon>
        <taxon>Embryophyta</taxon>
        <taxon>Tracheophyta</taxon>
        <taxon>Spermatophyta</taxon>
        <taxon>Magnoliopsida</taxon>
        <taxon>eudicotyledons</taxon>
        <taxon>Gunneridae</taxon>
        <taxon>Pentapetalae</taxon>
        <taxon>asterids</taxon>
        <taxon>lamiids</taxon>
        <taxon>Gentianales</taxon>
        <taxon>Apocynaceae</taxon>
        <taxon>Rauvolfioideae</taxon>
        <taxon>Vinceae</taxon>
        <taxon>Catharanthinae</taxon>
        <taxon>Catharanthus</taxon>
    </lineage>
</organism>
<comment type="caution">
    <text evidence="1">The sequence shown here is derived from an EMBL/GenBank/DDBJ whole genome shotgun (WGS) entry which is preliminary data.</text>
</comment>
<dbReference type="Proteomes" id="UP001060085">
    <property type="component" value="Linkage Group LG06"/>
</dbReference>
<reference evidence="2" key="1">
    <citation type="journal article" date="2023" name="Nat. Plants">
        <title>Single-cell RNA sequencing provides a high-resolution roadmap for understanding the multicellular compartmentation of specialized metabolism.</title>
        <authorList>
            <person name="Sun S."/>
            <person name="Shen X."/>
            <person name="Li Y."/>
            <person name="Li Y."/>
            <person name="Wang S."/>
            <person name="Li R."/>
            <person name="Zhang H."/>
            <person name="Shen G."/>
            <person name="Guo B."/>
            <person name="Wei J."/>
            <person name="Xu J."/>
            <person name="St-Pierre B."/>
            <person name="Chen S."/>
            <person name="Sun C."/>
        </authorList>
    </citation>
    <scope>NUCLEOTIDE SEQUENCE [LARGE SCALE GENOMIC DNA]</scope>
</reference>
<proteinExistence type="predicted"/>